<dbReference type="InterPro" id="IPR011006">
    <property type="entry name" value="CheY-like_superfamily"/>
</dbReference>
<dbReference type="SMART" id="SM00448">
    <property type="entry name" value="REC"/>
    <property type="match status" value="1"/>
</dbReference>
<keyword evidence="2" id="KW-0067">ATP-binding</keyword>
<evidence type="ECO:0000313" key="9">
    <source>
        <dbReference type="Proteomes" id="UP000254893"/>
    </source>
</evidence>
<dbReference type="EMBL" id="UGYW01000002">
    <property type="protein sequence ID" value="SUJ29943.1"/>
    <property type="molecule type" value="Genomic_DNA"/>
</dbReference>
<dbReference type="Pfam" id="PF00072">
    <property type="entry name" value="Response_reg"/>
    <property type="match status" value="1"/>
</dbReference>
<dbReference type="CDD" id="cd00009">
    <property type="entry name" value="AAA"/>
    <property type="match status" value="1"/>
</dbReference>
<dbReference type="GO" id="GO:0005524">
    <property type="term" value="F:ATP binding"/>
    <property type="evidence" value="ECO:0007669"/>
    <property type="project" value="UniProtKB-KW"/>
</dbReference>
<dbReference type="PROSITE" id="PS50045">
    <property type="entry name" value="SIGMA54_INTERACT_4"/>
    <property type="match status" value="1"/>
</dbReference>
<dbReference type="SUPFAM" id="SSF52172">
    <property type="entry name" value="CheY-like"/>
    <property type="match status" value="1"/>
</dbReference>
<dbReference type="CDD" id="cd00156">
    <property type="entry name" value="REC"/>
    <property type="match status" value="1"/>
</dbReference>
<dbReference type="InterPro" id="IPR025943">
    <property type="entry name" value="Sigma_54_int_dom_ATP-bd_2"/>
</dbReference>
<dbReference type="Gene3D" id="1.10.8.60">
    <property type="match status" value="1"/>
</dbReference>
<dbReference type="Gene3D" id="3.40.50.300">
    <property type="entry name" value="P-loop containing nucleotide triphosphate hydrolases"/>
    <property type="match status" value="1"/>
</dbReference>
<evidence type="ECO:0000256" key="4">
    <source>
        <dbReference type="ARBA" id="ARBA00023163"/>
    </source>
</evidence>
<gene>
    <name evidence="8" type="primary">zraR_5</name>
    <name evidence="8" type="ORF">NCTC11388_04695</name>
</gene>
<dbReference type="PRINTS" id="PR01590">
    <property type="entry name" value="HTHFIS"/>
</dbReference>
<keyword evidence="1" id="KW-0547">Nucleotide-binding</keyword>
<evidence type="ECO:0000259" key="6">
    <source>
        <dbReference type="PROSITE" id="PS50045"/>
    </source>
</evidence>
<accession>A0A380CV56</accession>
<evidence type="ECO:0000256" key="2">
    <source>
        <dbReference type="ARBA" id="ARBA00022840"/>
    </source>
</evidence>
<dbReference type="RefSeq" id="WP_115171823.1">
    <property type="nucleotide sequence ID" value="NZ_UGYW01000002.1"/>
</dbReference>
<feature type="modified residue" description="4-aspartylphosphate" evidence="5">
    <location>
        <position position="56"/>
    </location>
</feature>
<dbReference type="Gene3D" id="3.40.50.2300">
    <property type="match status" value="1"/>
</dbReference>
<name>A0A380CV56_SPHSI</name>
<dbReference type="SMART" id="SM00382">
    <property type="entry name" value="AAA"/>
    <property type="match status" value="1"/>
</dbReference>
<dbReference type="InterPro" id="IPR058031">
    <property type="entry name" value="AAA_lid_NorR"/>
</dbReference>
<dbReference type="InterPro" id="IPR002078">
    <property type="entry name" value="Sigma_54_int"/>
</dbReference>
<dbReference type="Gene3D" id="1.10.10.60">
    <property type="entry name" value="Homeodomain-like"/>
    <property type="match status" value="1"/>
</dbReference>
<dbReference type="Proteomes" id="UP000254893">
    <property type="component" value="Unassembled WGS sequence"/>
</dbReference>
<dbReference type="InterPro" id="IPR001789">
    <property type="entry name" value="Sig_transdc_resp-reg_receiver"/>
</dbReference>
<evidence type="ECO:0000259" key="7">
    <source>
        <dbReference type="PROSITE" id="PS50110"/>
    </source>
</evidence>
<dbReference type="InterPro" id="IPR003593">
    <property type="entry name" value="AAA+_ATPase"/>
</dbReference>
<dbReference type="GO" id="GO:0006355">
    <property type="term" value="P:regulation of DNA-templated transcription"/>
    <property type="evidence" value="ECO:0007669"/>
    <property type="project" value="InterPro"/>
</dbReference>
<dbReference type="SUPFAM" id="SSF52540">
    <property type="entry name" value="P-loop containing nucleoside triphosphate hydrolases"/>
    <property type="match status" value="1"/>
</dbReference>
<feature type="domain" description="Response regulatory" evidence="7">
    <location>
        <begin position="7"/>
        <end position="126"/>
    </location>
</feature>
<sequence>MKKVEASVLVVDDQEEVLIASRLILKRYFETVNVLSDPGQLLDKIRSCEADVVLLDMNYRLGYENGREGIYRLKEVQEHFPQVRIILMTSYANVETAVEGIKLGAIDYILKPWDNDKLIEIVKSAIQQIRKARKTAVPSAPVFFQGNSPEIQKVYQMGERVAKTDATVLIQGENGTGKYVLAEYIHKHSSRRDRPFIHVDLGSLNENLFESELFGYVRGAFTDARADTAGRFEQADGGTIFLDEIGNIPLHLQSKLLQVIQSKGVTRLGESKVRQLDVRIITATNVDLESAVKEKTFREDLYYRIHTVSLYLPALRERRDDIADMLQFFMKHMTEKYDMEMLHIGDTTLRQLEQYQWRGNIRELQNRIERAVILADQPELTLEHMGFEGALALVKSKEETTISDVERNLIIDSLHKYAGNISKAAHELGVSRAALYRKLEKYSIPNPNE</sequence>
<proteinExistence type="predicted"/>
<dbReference type="PANTHER" id="PTHR32071:SF113">
    <property type="entry name" value="ALGINATE BIOSYNTHESIS TRANSCRIPTIONAL REGULATORY PROTEIN ALGB"/>
    <property type="match status" value="1"/>
</dbReference>
<dbReference type="Pfam" id="PF00158">
    <property type="entry name" value="Sigma54_activat"/>
    <property type="match status" value="1"/>
</dbReference>
<dbReference type="Pfam" id="PF25601">
    <property type="entry name" value="AAA_lid_14"/>
    <property type="match status" value="1"/>
</dbReference>
<dbReference type="InterPro" id="IPR009057">
    <property type="entry name" value="Homeodomain-like_sf"/>
</dbReference>
<dbReference type="PANTHER" id="PTHR32071">
    <property type="entry name" value="TRANSCRIPTIONAL REGULATORY PROTEIN"/>
    <property type="match status" value="1"/>
</dbReference>
<dbReference type="AlphaFoldDB" id="A0A380CV56"/>
<dbReference type="FunFam" id="3.40.50.300:FF:000006">
    <property type="entry name" value="DNA-binding transcriptional regulator NtrC"/>
    <property type="match status" value="1"/>
</dbReference>
<organism evidence="8 9">
    <name type="scientific">Sphingobacterium spiritivorum</name>
    <name type="common">Flavobacterium spiritivorum</name>
    <dbReference type="NCBI Taxonomy" id="258"/>
    <lineage>
        <taxon>Bacteria</taxon>
        <taxon>Pseudomonadati</taxon>
        <taxon>Bacteroidota</taxon>
        <taxon>Sphingobacteriia</taxon>
        <taxon>Sphingobacteriales</taxon>
        <taxon>Sphingobacteriaceae</taxon>
        <taxon>Sphingobacterium</taxon>
    </lineage>
</organism>
<evidence type="ECO:0000256" key="3">
    <source>
        <dbReference type="ARBA" id="ARBA00023015"/>
    </source>
</evidence>
<feature type="domain" description="Sigma-54 factor interaction" evidence="6">
    <location>
        <begin position="144"/>
        <end position="373"/>
    </location>
</feature>
<evidence type="ECO:0000256" key="5">
    <source>
        <dbReference type="PROSITE-ProRule" id="PRU00169"/>
    </source>
</evidence>
<dbReference type="PROSITE" id="PS50110">
    <property type="entry name" value="RESPONSE_REGULATORY"/>
    <property type="match status" value="1"/>
</dbReference>
<protein>
    <submittedName>
        <fullName evidence="8">Transcriptional regulatory protein ZraR</fullName>
    </submittedName>
</protein>
<dbReference type="GO" id="GO:0000160">
    <property type="term" value="P:phosphorelay signal transduction system"/>
    <property type="evidence" value="ECO:0007669"/>
    <property type="project" value="InterPro"/>
</dbReference>
<dbReference type="GO" id="GO:0043565">
    <property type="term" value="F:sequence-specific DNA binding"/>
    <property type="evidence" value="ECO:0007669"/>
    <property type="project" value="InterPro"/>
</dbReference>
<dbReference type="Pfam" id="PF02954">
    <property type="entry name" value="HTH_8"/>
    <property type="match status" value="1"/>
</dbReference>
<keyword evidence="3" id="KW-0805">Transcription regulation</keyword>
<evidence type="ECO:0000256" key="1">
    <source>
        <dbReference type="ARBA" id="ARBA00022741"/>
    </source>
</evidence>
<dbReference type="InterPro" id="IPR027417">
    <property type="entry name" value="P-loop_NTPase"/>
</dbReference>
<dbReference type="SUPFAM" id="SSF46689">
    <property type="entry name" value="Homeodomain-like"/>
    <property type="match status" value="1"/>
</dbReference>
<reference evidence="8 9" key="1">
    <citation type="submission" date="2018-06" db="EMBL/GenBank/DDBJ databases">
        <authorList>
            <consortium name="Pathogen Informatics"/>
            <person name="Doyle S."/>
        </authorList>
    </citation>
    <scope>NUCLEOTIDE SEQUENCE [LARGE SCALE GENOMIC DNA]</scope>
    <source>
        <strain evidence="8 9">NCTC11388</strain>
    </source>
</reference>
<keyword evidence="4" id="KW-0804">Transcription</keyword>
<evidence type="ECO:0000313" key="8">
    <source>
        <dbReference type="EMBL" id="SUJ29943.1"/>
    </source>
</evidence>
<dbReference type="PROSITE" id="PS00676">
    <property type="entry name" value="SIGMA54_INTERACT_2"/>
    <property type="match status" value="1"/>
</dbReference>
<dbReference type="InterPro" id="IPR002197">
    <property type="entry name" value="HTH_Fis"/>
</dbReference>
<keyword evidence="5" id="KW-0597">Phosphoprotein</keyword>